<name>A0A8H4VHV9_9AGAR</name>
<sequence>MYCQLWHVGRVAHPDAPKQKLAGQPVYAPSAVAARGGKFRHIPGSPGYVTSTEVDDPTILINQFKEAAINAKKAGLMELNVVHGANGYLVHQFLDSTSNIRTDKWGGSVENRCRFGLETLKALKEVFGNNVSVKLSPCGGYNDMGMPLQETLDTFSHFISEADKLELSYICLLRYYPMLDVEFDGKKRATQHDVLTSYRPYVKANKLFLNAGVQPKEGEQLVESGKIDGVVMGINWLTHPDLIKRLQHGKRLDNVPDMIHLYGRNDRSDDWRIGYVDYSVAVY</sequence>
<dbReference type="InterPro" id="IPR013785">
    <property type="entry name" value="Aldolase_TIM"/>
</dbReference>
<dbReference type="EMBL" id="JAACJL010000058">
    <property type="protein sequence ID" value="KAF4611021.1"/>
    <property type="molecule type" value="Genomic_DNA"/>
</dbReference>
<dbReference type="GO" id="GO:0010181">
    <property type="term" value="F:FMN binding"/>
    <property type="evidence" value="ECO:0007669"/>
    <property type="project" value="InterPro"/>
</dbReference>
<dbReference type="PANTHER" id="PTHR22893">
    <property type="entry name" value="NADH OXIDOREDUCTASE-RELATED"/>
    <property type="match status" value="1"/>
</dbReference>
<dbReference type="Pfam" id="PF00724">
    <property type="entry name" value="Oxidored_FMN"/>
    <property type="match status" value="1"/>
</dbReference>
<reference evidence="2 3" key="1">
    <citation type="submission" date="2019-12" db="EMBL/GenBank/DDBJ databases">
        <authorList>
            <person name="Floudas D."/>
            <person name="Bentzer J."/>
            <person name="Ahren D."/>
            <person name="Johansson T."/>
            <person name="Persson P."/>
            <person name="Tunlid A."/>
        </authorList>
    </citation>
    <scope>NUCLEOTIDE SEQUENCE [LARGE SCALE GENOMIC DNA]</scope>
    <source>
        <strain evidence="2 3">CBS 102.39</strain>
    </source>
</reference>
<gene>
    <name evidence="2" type="ORF">D9613_006475</name>
</gene>
<keyword evidence="3" id="KW-1185">Reference proteome</keyword>
<dbReference type="Proteomes" id="UP000521872">
    <property type="component" value="Unassembled WGS sequence"/>
</dbReference>
<dbReference type="InterPro" id="IPR045247">
    <property type="entry name" value="Oye-like"/>
</dbReference>
<organism evidence="2 3">
    <name type="scientific">Agrocybe pediades</name>
    <dbReference type="NCBI Taxonomy" id="84607"/>
    <lineage>
        <taxon>Eukaryota</taxon>
        <taxon>Fungi</taxon>
        <taxon>Dikarya</taxon>
        <taxon>Basidiomycota</taxon>
        <taxon>Agaricomycotina</taxon>
        <taxon>Agaricomycetes</taxon>
        <taxon>Agaricomycetidae</taxon>
        <taxon>Agaricales</taxon>
        <taxon>Agaricineae</taxon>
        <taxon>Strophariaceae</taxon>
        <taxon>Agrocybe</taxon>
    </lineage>
</organism>
<dbReference type="AlphaFoldDB" id="A0A8H4VHV9"/>
<accession>A0A8H4VHV9</accession>
<dbReference type="InterPro" id="IPR001155">
    <property type="entry name" value="OxRdtase_FMN_N"/>
</dbReference>
<comment type="caution">
    <text evidence="2">The sequence shown here is derived from an EMBL/GenBank/DDBJ whole genome shotgun (WGS) entry which is preliminary data.</text>
</comment>
<feature type="domain" description="NADH:flavin oxidoreductase/NADH oxidase N-terminal" evidence="1">
    <location>
        <begin position="3"/>
        <end position="251"/>
    </location>
</feature>
<dbReference type="SUPFAM" id="SSF51395">
    <property type="entry name" value="FMN-linked oxidoreductases"/>
    <property type="match status" value="1"/>
</dbReference>
<evidence type="ECO:0000259" key="1">
    <source>
        <dbReference type="Pfam" id="PF00724"/>
    </source>
</evidence>
<evidence type="ECO:0000313" key="2">
    <source>
        <dbReference type="EMBL" id="KAF4611021.1"/>
    </source>
</evidence>
<proteinExistence type="predicted"/>
<evidence type="ECO:0000313" key="3">
    <source>
        <dbReference type="Proteomes" id="UP000521872"/>
    </source>
</evidence>
<dbReference type="Gene3D" id="3.20.20.70">
    <property type="entry name" value="Aldolase class I"/>
    <property type="match status" value="1"/>
</dbReference>
<dbReference type="GO" id="GO:0016491">
    <property type="term" value="F:oxidoreductase activity"/>
    <property type="evidence" value="ECO:0007669"/>
    <property type="project" value="InterPro"/>
</dbReference>
<protein>
    <recommendedName>
        <fullName evidence="1">NADH:flavin oxidoreductase/NADH oxidase N-terminal domain-containing protein</fullName>
    </recommendedName>
</protein>
<dbReference type="PANTHER" id="PTHR22893:SF91">
    <property type="entry name" value="NADPH DEHYDROGENASE 2-RELATED"/>
    <property type="match status" value="1"/>
</dbReference>